<dbReference type="Pfam" id="PF13639">
    <property type="entry name" value="zf-RING_2"/>
    <property type="match status" value="1"/>
</dbReference>
<accession>A0A1V9ZJ23</accession>
<evidence type="ECO:0000256" key="1">
    <source>
        <dbReference type="ARBA" id="ARBA00022723"/>
    </source>
</evidence>
<dbReference type="EMBL" id="JNBR01000093">
    <property type="protein sequence ID" value="OQR97921.1"/>
    <property type="molecule type" value="Genomic_DNA"/>
</dbReference>
<dbReference type="Proteomes" id="UP000243579">
    <property type="component" value="Unassembled WGS sequence"/>
</dbReference>
<evidence type="ECO:0000313" key="7">
    <source>
        <dbReference type="Proteomes" id="UP000243579"/>
    </source>
</evidence>
<dbReference type="SUPFAM" id="SSF57850">
    <property type="entry name" value="RING/U-box"/>
    <property type="match status" value="1"/>
</dbReference>
<dbReference type="AlphaFoldDB" id="A0A1V9ZJ23"/>
<dbReference type="GO" id="GO:0005634">
    <property type="term" value="C:nucleus"/>
    <property type="evidence" value="ECO:0007669"/>
    <property type="project" value="TreeGrafter"/>
</dbReference>
<name>A0A1V9ZJ23_ACHHY</name>
<organism evidence="6 7">
    <name type="scientific">Achlya hypogyna</name>
    <name type="common">Oomycete</name>
    <name type="synonym">Protoachlya hypogyna</name>
    <dbReference type="NCBI Taxonomy" id="1202772"/>
    <lineage>
        <taxon>Eukaryota</taxon>
        <taxon>Sar</taxon>
        <taxon>Stramenopiles</taxon>
        <taxon>Oomycota</taxon>
        <taxon>Saprolegniomycetes</taxon>
        <taxon>Saprolegniales</taxon>
        <taxon>Achlyaceae</taxon>
        <taxon>Achlya</taxon>
    </lineage>
</organism>
<dbReference type="PANTHER" id="PTHR45931:SF16">
    <property type="entry name" value="RING_U-BOX SUPERFAMILY PROTEIN"/>
    <property type="match status" value="1"/>
</dbReference>
<evidence type="ECO:0000313" key="6">
    <source>
        <dbReference type="EMBL" id="OQR97921.1"/>
    </source>
</evidence>
<evidence type="ECO:0000259" key="5">
    <source>
        <dbReference type="PROSITE" id="PS50089"/>
    </source>
</evidence>
<dbReference type="STRING" id="1202772.A0A1V9ZJ23"/>
<dbReference type="OrthoDB" id="75986at2759"/>
<gene>
    <name evidence="6" type="ORF">ACHHYP_20421</name>
</gene>
<dbReference type="PROSITE" id="PS50089">
    <property type="entry name" value="ZF_RING_2"/>
    <property type="match status" value="1"/>
</dbReference>
<reference evidence="6 7" key="1">
    <citation type="journal article" date="2014" name="Genome Biol. Evol.">
        <title>The secreted proteins of Achlya hypogyna and Thraustotheca clavata identify the ancestral oomycete secretome and reveal gene acquisitions by horizontal gene transfer.</title>
        <authorList>
            <person name="Misner I."/>
            <person name="Blouin N."/>
            <person name="Leonard G."/>
            <person name="Richards T.A."/>
            <person name="Lane C.E."/>
        </authorList>
    </citation>
    <scope>NUCLEOTIDE SEQUENCE [LARGE SCALE GENOMIC DNA]</scope>
    <source>
        <strain evidence="6 7">ATCC 48635</strain>
    </source>
</reference>
<dbReference type="InterPro" id="IPR013083">
    <property type="entry name" value="Znf_RING/FYVE/PHD"/>
</dbReference>
<evidence type="ECO:0000256" key="2">
    <source>
        <dbReference type="ARBA" id="ARBA00022771"/>
    </source>
</evidence>
<dbReference type="InterPro" id="IPR051834">
    <property type="entry name" value="RING_finger_E3_ligase"/>
</dbReference>
<evidence type="ECO:0000256" key="4">
    <source>
        <dbReference type="PROSITE-ProRule" id="PRU00175"/>
    </source>
</evidence>
<keyword evidence="1" id="KW-0479">Metal-binding</keyword>
<dbReference type="InterPro" id="IPR001841">
    <property type="entry name" value="Znf_RING"/>
</dbReference>
<keyword evidence="2 4" id="KW-0863">Zinc-finger</keyword>
<dbReference type="GO" id="GO:0008270">
    <property type="term" value="F:zinc ion binding"/>
    <property type="evidence" value="ECO:0007669"/>
    <property type="project" value="UniProtKB-KW"/>
</dbReference>
<dbReference type="Gene3D" id="3.30.40.10">
    <property type="entry name" value="Zinc/RING finger domain, C3HC4 (zinc finger)"/>
    <property type="match status" value="1"/>
</dbReference>
<proteinExistence type="predicted"/>
<dbReference type="GO" id="GO:0061630">
    <property type="term" value="F:ubiquitin protein ligase activity"/>
    <property type="evidence" value="ECO:0007669"/>
    <property type="project" value="TreeGrafter"/>
</dbReference>
<sequence>MLDMPGGTTADGLDQVEYAKGDTLVALPCNHEFHEGCITKWLKRDKTCPLCKGLVTAPSAQTAIQGPSQMPASVAVG</sequence>
<feature type="domain" description="RING-type" evidence="5">
    <location>
        <begin position="25"/>
        <end position="52"/>
    </location>
</feature>
<protein>
    <recommendedName>
        <fullName evidence="5">RING-type domain-containing protein</fullName>
    </recommendedName>
</protein>
<dbReference type="PANTHER" id="PTHR45931">
    <property type="entry name" value="SI:CH211-59O9.10"/>
    <property type="match status" value="1"/>
</dbReference>
<dbReference type="GO" id="GO:0006511">
    <property type="term" value="P:ubiquitin-dependent protein catabolic process"/>
    <property type="evidence" value="ECO:0007669"/>
    <property type="project" value="TreeGrafter"/>
</dbReference>
<evidence type="ECO:0000256" key="3">
    <source>
        <dbReference type="ARBA" id="ARBA00022833"/>
    </source>
</evidence>
<comment type="caution">
    <text evidence="6">The sequence shown here is derived from an EMBL/GenBank/DDBJ whole genome shotgun (WGS) entry which is preliminary data.</text>
</comment>
<keyword evidence="3" id="KW-0862">Zinc</keyword>
<keyword evidence="7" id="KW-1185">Reference proteome</keyword>